<dbReference type="Pfam" id="PF02348">
    <property type="entry name" value="CTP_transf_3"/>
    <property type="match status" value="1"/>
</dbReference>
<dbReference type="PANTHER" id="PTHR21485">
    <property type="entry name" value="HAD SUPERFAMILY MEMBERS CMAS AND KDSC"/>
    <property type="match status" value="1"/>
</dbReference>
<gene>
    <name evidence="1" type="ORF">MM415A04623_0006</name>
</gene>
<dbReference type="EMBL" id="MT141703">
    <property type="protein sequence ID" value="QJA69408.1"/>
    <property type="molecule type" value="Genomic_DNA"/>
</dbReference>
<sequence>MIYAICIGRDGSRGFPLKNTHKINDMPLMAYPIQAALNSKYVDEVYFSTESRKLKYVAEKYGAIVIDRPKELATDEALSDDVWVHAYEWIMENGSINTYGDDIALGDDTIRELKKRNIEFALLMFANSPCVNGWMIDEMIEILRKDDYADSICTVSKYNMYSPARMRKFKTDIGKEIYIEPYKLELAEASTCDRDSVDDCYIYDCSCCVVKPKCIEEMENGMPPQKWLGNNIIGYKQSIPTFDIDFEWQLGALQYWIDRNWY</sequence>
<dbReference type="SUPFAM" id="SSF53448">
    <property type="entry name" value="Nucleotide-diphospho-sugar transferases"/>
    <property type="match status" value="1"/>
</dbReference>
<accession>A0A6M3JJD1</accession>
<protein>
    <submittedName>
        <fullName evidence="1">Putative cytidylyltransferase</fullName>
    </submittedName>
</protein>
<dbReference type="Gene3D" id="3.90.550.10">
    <property type="entry name" value="Spore Coat Polysaccharide Biosynthesis Protein SpsA, Chain A"/>
    <property type="match status" value="1"/>
</dbReference>
<dbReference type="PANTHER" id="PTHR21485:SF3">
    <property type="entry name" value="N-ACYLNEURAMINATE CYTIDYLYLTRANSFERASE"/>
    <property type="match status" value="1"/>
</dbReference>
<keyword evidence="1" id="KW-0548">Nucleotidyltransferase</keyword>
<proteinExistence type="predicted"/>
<dbReference type="AlphaFoldDB" id="A0A6M3JJD1"/>
<organism evidence="1">
    <name type="scientific">viral metagenome</name>
    <dbReference type="NCBI Taxonomy" id="1070528"/>
    <lineage>
        <taxon>unclassified sequences</taxon>
        <taxon>metagenomes</taxon>
        <taxon>organismal metagenomes</taxon>
    </lineage>
</organism>
<keyword evidence="1" id="KW-0808">Transferase</keyword>
<dbReference type="InterPro" id="IPR050793">
    <property type="entry name" value="CMP-NeuNAc_synthase"/>
</dbReference>
<dbReference type="InterPro" id="IPR029044">
    <property type="entry name" value="Nucleotide-diphossugar_trans"/>
</dbReference>
<reference evidence="1" key="1">
    <citation type="submission" date="2020-03" db="EMBL/GenBank/DDBJ databases">
        <title>The deep terrestrial virosphere.</title>
        <authorList>
            <person name="Holmfeldt K."/>
            <person name="Nilsson E."/>
            <person name="Simone D."/>
            <person name="Lopez-Fernandez M."/>
            <person name="Wu X."/>
            <person name="de Brujin I."/>
            <person name="Lundin D."/>
            <person name="Andersson A."/>
            <person name="Bertilsson S."/>
            <person name="Dopson M."/>
        </authorList>
    </citation>
    <scope>NUCLEOTIDE SEQUENCE</scope>
    <source>
        <strain evidence="1">MM415A04623</strain>
    </source>
</reference>
<name>A0A6M3JJD1_9ZZZZ</name>
<evidence type="ECO:0000313" key="1">
    <source>
        <dbReference type="EMBL" id="QJA69408.1"/>
    </source>
</evidence>
<dbReference type="GO" id="GO:0008781">
    <property type="term" value="F:N-acylneuraminate cytidylyltransferase activity"/>
    <property type="evidence" value="ECO:0007669"/>
    <property type="project" value="TreeGrafter"/>
</dbReference>
<dbReference type="InterPro" id="IPR003329">
    <property type="entry name" value="Cytidylyl_trans"/>
</dbReference>